<dbReference type="OMA" id="YIFYCLN"/>
<dbReference type="GO" id="GO:0005737">
    <property type="term" value="C:cytoplasm"/>
    <property type="evidence" value="ECO:0007669"/>
    <property type="project" value="InterPro"/>
</dbReference>
<protein>
    <recommendedName>
        <fullName evidence="1">Programmed cell death protein 2 C-terminal domain-containing protein</fullName>
    </recommendedName>
</protein>
<evidence type="ECO:0000313" key="2">
    <source>
        <dbReference type="EMBL" id="KAJ6222090.1"/>
    </source>
</evidence>
<dbReference type="EMBL" id="JAPWDV010000001">
    <property type="protein sequence ID" value="KAJ6222090.1"/>
    <property type="molecule type" value="Genomic_DNA"/>
</dbReference>
<reference evidence="2" key="1">
    <citation type="submission" date="2022-12" db="EMBL/GenBank/DDBJ databases">
        <title>Genome assemblies of Blomia tropicalis.</title>
        <authorList>
            <person name="Cui Y."/>
        </authorList>
    </citation>
    <scope>NUCLEOTIDE SEQUENCE</scope>
    <source>
        <tissue evidence="2">Adult mites</tissue>
    </source>
</reference>
<dbReference type="Proteomes" id="UP001142055">
    <property type="component" value="Chromosome 1"/>
</dbReference>
<comment type="caution">
    <text evidence="2">The sequence shown here is derived from an EMBL/GenBank/DDBJ whole genome shotgun (WGS) entry which is preliminary data.</text>
</comment>
<dbReference type="GO" id="GO:0006915">
    <property type="term" value="P:apoptotic process"/>
    <property type="evidence" value="ECO:0007669"/>
    <property type="project" value="TreeGrafter"/>
</dbReference>
<feature type="domain" description="Programmed cell death protein 2 C-terminal" evidence="1">
    <location>
        <begin position="179"/>
        <end position="279"/>
    </location>
</feature>
<organism evidence="2 3">
    <name type="scientific">Blomia tropicalis</name>
    <name type="common">Mite</name>
    <dbReference type="NCBI Taxonomy" id="40697"/>
    <lineage>
        <taxon>Eukaryota</taxon>
        <taxon>Metazoa</taxon>
        <taxon>Ecdysozoa</taxon>
        <taxon>Arthropoda</taxon>
        <taxon>Chelicerata</taxon>
        <taxon>Arachnida</taxon>
        <taxon>Acari</taxon>
        <taxon>Acariformes</taxon>
        <taxon>Sarcoptiformes</taxon>
        <taxon>Astigmata</taxon>
        <taxon>Glycyphagoidea</taxon>
        <taxon>Echimyopodidae</taxon>
        <taxon>Blomia</taxon>
    </lineage>
</organism>
<dbReference type="PANTHER" id="PTHR46421">
    <property type="entry name" value="PROGRAMMED CELL DEATH PROTEIN 2-LIKE"/>
    <property type="match status" value="1"/>
</dbReference>
<gene>
    <name evidence="2" type="ORF">RDWZM_000635</name>
</gene>
<name>A0A9Q0MA79_BLOTA</name>
<evidence type="ECO:0000259" key="1">
    <source>
        <dbReference type="Pfam" id="PF04194"/>
    </source>
</evidence>
<sequence>MESPIFIGIAEPEVISDNNQFNWIDNHVGGKPIFSPKIQVSLSDDQTICSNCSSNLAFIFQISCPIDNSTNDRVLYFFLCINPDCKEKEYAIYRVITTQVINEKVIEKDLFENEWNVETDDDYQLAEKFDHFFEEPGKKELIFNKKEDKKIETLVQGCMGEQDSSEIYEKQYSDAFKTDKANYQFYKRLRRCPEQIIRYEWMGQPLFSTDNVDIVKPDCCHNCGSERTFELQIMPGLIGFLSHSKLSNTKAVDIDFETILVYTCKNNCSSPNIQYFKEQLFVFKENYKL</sequence>
<evidence type="ECO:0000313" key="3">
    <source>
        <dbReference type="Proteomes" id="UP001142055"/>
    </source>
</evidence>
<dbReference type="InterPro" id="IPR052815">
    <property type="entry name" value="PDCD2-like_regulator"/>
</dbReference>
<dbReference type="PANTHER" id="PTHR46421:SF1">
    <property type="entry name" value="PROGRAMMED CELL DEATH PROTEIN 2-LIKE"/>
    <property type="match status" value="1"/>
</dbReference>
<dbReference type="InterPro" id="IPR007320">
    <property type="entry name" value="PDCD2_C"/>
</dbReference>
<keyword evidence="3" id="KW-1185">Reference proteome</keyword>
<accession>A0A9Q0MA79</accession>
<dbReference type="Pfam" id="PF04194">
    <property type="entry name" value="PDCD2_C"/>
    <property type="match status" value="1"/>
</dbReference>
<dbReference type="AlphaFoldDB" id="A0A9Q0MA79"/>
<proteinExistence type="predicted"/>